<keyword evidence="1" id="KW-0472">Membrane</keyword>
<evidence type="ECO:0000313" key="2">
    <source>
        <dbReference type="EMBL" id="GAG40948.1"/>
    </source>
</evidence>
<keyword evidence="1" id="KW-0812">Transmembrane</keyword>
<feature type="transmembrane region" description="Helical" evidence="1">
    <location>
        <begin position="14"/>
        <end position="33"/>
    </location>
</feature>
<gene>
    <name evidence="2" type="ORF">S01H1_62385</name>
</gene>
<reference evidence="2" key="1">
    <citation type="journal article" date="2014" name="Front. Microbiol.">
        <title>High frequency of phylogenetically diverse reductive dehalogenase-homologous genes in deep subseafloor sedimentary metagenomes.</title>
        <authorList>
            <person name="Kawai M."/>
            <person name="Futagami T."/>
            <person name="Toyoda A."/>
            <person name="Takaki Y."/>
            <person name="Nishi S."/>
            <person name="Hori S."/>
            <person name="Arai W."/>
            <person name="Tsubouchi T."/>
            <person name="Morono Y."/>
            <person name="Uchiyama I."/>
            <person name="Ito T."/>
            <person name="Fujiyama A."/>
            <person name="Inagaki F."/>
            <person name="Takami H."/>
        </authorList>
    </citation>
    <scope>NUCLEOTIDE SEQUENCE</scope>
    <source>
        <strain evidence="2">Expedition CK06-06</strain>
    </source>
</reference>
<dbReference type="EMBL" id="BARS01040969">
    <property type="protein sequence ID" value="GAG40948.1"/>
    <property type="molecule type" value="Genomic_DNA"/>
</dbReference>
<keyword evidence="1" id="KW-1133">Transmembrane helix</keyword>
<name>X0XWM0_9ZZZZ</name>
<evidence type="ECO:0000256" key="1">
    <source>
        <dbReference type="SAM" id="Phobius"/>
    </source>
</evidence>
<organism evidence="2">
    <name type="scientific">marine sediment metagenome</name>
    <dbReference type="NCBI Taxonomy" id="412755"/>
    <lineage>
        <taxon>unclassified sequences</taxon>
        <taxon>metagenomes</taxon>
        <taxon>ecological metagenomes</taxon>
    </lineage>
</organism>
<dbReference type="AlphaFoldDB" id="X0XWM0"/>
<accession>X0XWM0</accession>
<sequence>MGPTHLDSERWTDLNYTGGALAALLLIGTFFFLGHKSRNGIAAAIKAWYMSMKLDNKKPSAKVNSEQEKDNKE</sequence>
<comment type="caution">
    <text evidence="2">The sequence shown here is derived from an EMBL/GenBank/DDBJ whole genome shotgun (WGS) entry which is preliminary data.</text>
</comment>
<protein>
    <submittedName>
        <fullName evidence="2">Uncharacterized protein</fullName>
    </submittedName>
</protein>
<proteinExistence type="predicted"/>